<accession>A0A399S0N5</accession>
<evidence type="ECO:0000313" key="2">
    <source>
        <dbReference type="Proteomes" id="UP000266005"/>
    </source>
</evidence>
<proteinExistence type="predicted"/>
<reference evidence="2" key="1">
    <citation type="submission" date="2018-08" db="EMBL/GenBank/DDBJ databases">
        <title>Mucilaginibacter sp. MYSH2.</title>
        <authorList>
            <person name="Seo T."/>
        </authorList>
    </citation>
    <scope>NUCLEOTIDE SEQUENCE [LARGE SCALE GENOMIC DNA]</scope>
    <source>
        <strain evidence="2">KIRAN</strain>
    </source>
</reference>
<dbReference type="EMBL" id="QWGE01000004">
    <property type="protein sequence ID" value="RIJ36848.1"/>
    <property type="molecule type" value="Genomic_DNA"/>
</dbReference>
<organism evidence="1 2">
    <name type="scientific">Pontibacter oryzae</name>
    <dbReference type="NCBI Taxonomy" id="2304593"/>
    <lineage>
        <taxon>Bacteria</taxon>
        <taxon>Pseudomonadati</taxon>
        <taxon>Bacteroidota</taxon>
        <taxon>Cytophagia</taxon>
        <taxon>Cytophagales</taxon>
        <taxon>Hymenobacteraceae</taxon>
        <taxon>Pontibacter</taxon>
    </lineage>
</organism>
<dbReference type="RefSeq" id="WP_119432785.1">
    <property type="nucleotide sequence ID" value="NZ_QWGE01000004.1"/>
</dbReference>
<evidence type="ECO:0008006" key="3">
    <source>
        <dbReference type="Google" id="ProtNLM"/>
    </source>
</evidence>
<dbReference type="Proteomes" id="UP000266005">
    <property type="component" value="Unassembled WGS sequence"/>
</dbReference>
<dbReference type="OrthoDB" id="882485at2"/>
<gene>
    <name evidence="1" type="ORF">D1627_13535</name>
</gene>
<sequence>MKKELRNNQDEVFFTLELDTTNRWLRGSWYGPVTIEQVKKGALMYVEHLQRTPYSKILNDLRYFKGSFLDANEWIERVCLPPAVQAGLTCFVHLVSEDFEDKLSVEDFCRRSKDNFRAVICDAEEEAVEWLRGCR</sequence>
<keyword evidence="2" id="KW-1185">Reference proteome</keyword>
<dbReference type="AlphaFoldDB" id="A0A399S0N5"/>
<name>A0A399S0N5_9BACT</name>
<evidence type="ECO:0000313" key="1">
    <source>
        <dbReference type="EMBL" id="RIJ36848.1"/>
    </source>
</evidence>
<comment type="caution">
    <text evidence="1">The sequence shown here is derived from an EMBL/GenBank/DDBJ whole genome shotgun (WGS) entry which is preliminary data.</text>
</comment>
<protein>
    <recommendedName>
        <fullName evidence="3">STAS/SEC14 domain-containing protein</fullName>
    </recommendedName>
</protein>